<dbReference type="EMBL" id="MHLY01000001">
    <property type="protein sequence ID" value="OGZ19076.1"/>
    <property type="molecule type" value="Genomic_DNA"/>
</dbReference>
<reference evidence="7 8" key="1">
    <citation type="journal article" date="2016" name="Nat. Commun.">
        <title>Thousands of microbial genomes shed light on interconnected biogeochemical processes in an aquifer system.</title>
        <authorList>
            <person name="Anantharaman K."/>
            <person name="Brown C.T."/>
            <person name="Hug L.A."/>
            <person name="Sharon I."/>
            <person name="Castelle C.J."/>
            <person name="Probst A.J."/>
            <person name="Thomas B.C."/>
            <person name="Singh A."/>
            <person name="Wilkins M.J."/>
            <person name="Karaoz U."/>
            <person name="Brodie E.L."/>
            <person name="Williams K.H."/>
            <person name="Hubbard S.S."/>
            <person name="Banfield J.F."/>
        </authorList>
    </citation>
    <scope>NUCLEOTIDE SEQUENCE [LARGE SCALE GENOMIC DNA]</scope>
</reference>
<evidence type="ECO:0000256" key="4">
    <source>
        <dbReference type="ARBA" id="ARBA00022679"/>
    </source>
</evidence>
<dbReference type="PANTHER" id="PTHR11265">
    <property type="entry name" value="S-ADENOSYL-METHYLTRANSFERASE MRAW"/>
    <property type="match status" value="1"/>
</dbReference>
<dbReference type="Pfam" id="PF01795">
    <property type="entry name" value="Methyltransf_5"/>
    <property type="match status" value="1"/>
</dbReference>
<dbReference type="Proteomes" id="UP000176755">
    <property type="component" value="Unassembled WGS sequence"/>
</dbReference>
<protein>
    <recommendedName>
        <fullName evidence="6">Ribosomal RNA small subunit methyltransferase H</fullName>
        <ecNumber evidence="6">2.1.1.199</ecNumber>
    </recommendedName>
    <alternativeName>
        <fullName evidence="6">16S rRNA m(4)C1402 methyltransferase</fullName>
    </alternativeName>
    <alternativeName>
        <fullName evidence="6">rRNA (cytosine-N(4)-)-methyltransferase RsmH</fullName>
    </alternativeName>
</protein>
<dbReference type="SUPFAM" id="SSF81799">
    <property type="entry name" value="Putative methyltransferase TM0872, insert domain"/>
    <property type="match status" value="1"/>
</dbReference>
<name>A0A1G2DZR8_9BACT</name>
<comment type="function">
    <text evidence="6">Specifically methylates the N4 position of cytidine in position 1402 (C1402) of 16S rRNA.</text>
</comment>
<accession>A0A1G2DZR8</accession>
<keyword evidence="4 6" id="KW-0808">Transferase</keyword>
<dbReference type="AlphaFoldDB" id="A0A1G2DZR8"/>
<dbReference type="EC" id="2.1.1.199" evidence="6"/>
<evidence type="ECO:0000256" key="3">
    <source>
        <dbReference type="ARBA" id="ARBA00022603"/>
    </source>
</evidence>
<evidence type="ECO:0000256" key="5">
    <source>
        <dbReference type="ARBA" id="ARBA00022691"/>
    </source>
</evidence>
<evidence type="ECO:0000256" key="1">
    <source>
        <dbReference type="ARBA" id="ARBA00010396"/>
    </source>
</evidence>
<gene>
    <name evidence="6" type="primary">rsmH</name>
    <name evidence="7" type="ORF">A2175_02015</name>
</gene>
<dbReference type="GO" id="GO:0071424">
    <property type="term" value="F:rRNA (cytosine-N4-)-methyltransferase activity"/>
    <property type="evidence" value="ECO:0007669"/>
    <property type="project" value="UniProtKB-UniRule"/>
</dbReference>
<dbReference type="Gene3D" id="3.40.50.150">
    <property type="entry name" value="Vaccinia Virus protein VP39"/>
    <property type="match status" value="1"/>
</dbReference>
<feature type="binding site" evidence="6">
    <location>
        <position position="114"/>
    </location>
    <ligand>
        <name>S-adenosyl-L-methionine</name>
        <dbReference type="ChEBI" id="CHEBI:59789"/>
    </ligand>
</feature>
<keyword evidence="2 6" id="KW-0698">rRNA processing</keyword>
<keyword evidence="6" id="KW-0963">Cytoplasm</keyword>
<evidence type="ECO:0000313" key="7">
    <source>
        <dbReference type="EMBL" id="OGZ19076.1"/>
    </source>
</evidence>
<feature type="binding site" evidence="6">
    <location>
        <position position="57"/>
    </location>
    <ligand>
        <name>S-adenosyl-L-methionine</name>
        <dbReference type="ChEBI" id="CHEBI:59789"/>
    </ligand>
</feature>
<dbReference type="HAMAP" id="MF_01007">
    <property type="entry name" value="16SrRNA_methyltr_H"/>
    <property type="match status" value="1"/>
</dbReference>
<comment type="similarity">
    <text evidence="1 6">Belongs to the methyltransferase superfamily. RsmH family.</text>
</comment>
<keyword evidence="3 6" id="KW-0489">Methyltransferase</keyword>
<dbReference type="InterPro" id="IPR029063">
    <property type="entry name" value="SAM-dependent_MTases_sf"/>
</dbReference>
<comment type="catalytic activity">
    <reaction evidence="6">
        <text>cytidine(1402) in 16S rRNA + S-adenosyl-L-methionine = N(4)-methylcytidine(1402) in 16S rRNA + S-adenosyl-L-homocysteine + H(+)</text>
        <dbReference type="Rhea" id="RHEA:42928"/>
        <dbReference type="Rhea" id="RHEA-COMP:10286"/>
        <dbReference type="Rhea" id="RHEA-COMP:10287"/>
        <dbReference type="ChEBI" id="CHEBI:15378"/>
        <dbReference type="ChEBI" id="CHEBI:57856"/>
        <dbReference type="ChEBI" id="CHEBI:59789"/>
        <dbReference type="ChEBI" id="CHEBI:74506"/>
        <dbReference type="ChEBI" id="CHEBI:82748"/>
        <dbReference type="EC" id="2.1.1.199"/>
    </reaction>
</comment>
<evidence type="ECO:0000313" key="8">
    <source>
        <dbReference type="Proteomes" id="UP000176755"/>
    </source>
</evidence>
<dbReference type="GO" id="GO:0005737">
    <property type="term" value="C:cytoplasm"/>
    <property type="evidence" value="ECO:0007669"/>
    <property type="project" value="UniProtKB-SubCell"/>
</dbReference>
<dbReference type="NCBIfam" id="TIGR00006">
    <property type="entry name" value="16S rRNA (cytosine(1402)-N(4))-methyltransferase RsmH"/>
    <property type="match status" value="1"/>
</dbReference>
<comment type="subcellular location">
    <subcellularLocation>
        <location evidence="6">Cytoplasm</location>
    </subcellularLocation>
</comment>
<dbReference type="InterPro" id="IPR002903">
    <property type="entry name" value="RsmH"/>
</dbReference>
<feature type="binding site" evidence="6">
    <location>
        <position position="107"/>
    </location>
    <ligand>
        <name>S-adenosyl-L-methionine</name>
        <dbReference type="ChEBI" id="CHEBI:59789"/>
    </ligand>
</feature>
<dbReference type="InterPro" id="IPR023397">
    <property type="entry name" value="SAM-dep_MeTrfase_MraW_recog"/>
</dbReference>
<dbReference type="GO" id="GO:0070475">
    <property type="term" value="P:rRNA base methylation"/>
    <property type="evidence" value="ECO:0007669"/>
    <property type="project" value="UniProtKB-UniRule"/>
</dbReference>
<dbReference type="PANTHER" id="PTHR11265:SF0">
    <property type="entry name" value="12S RRNA N4-METHYLCYTIDINE METHYLTRANSFERASE"/>
    <property type="match status" value="1"/>
</dbReference>
<dbReference type="SUPFAM" id="SSF53335">
    <property type="entry name" value="S-adenosyl-L-methionine-dependent methyltransferases"/>
    <property type="match status" value="1"/>
</dbReference>
<dbReference type="STRING" id="1801663.A2175_02015"/>
<evidence type="ECO:0000256" key="2">
    <source>
        <dbReference type="ARBA" id="ARBA00022552"/>
    </source>
</evidence>
<dbReference type="Gene3D" id="1.10.150.170">
    <property type="entry name" value="Putative methyltransferase TM0872, insert domain"/>
    <property type="match status" value="1"/>
</dbReference>
<organism evidence="7 8">
    <name type="scientific">Candidatus Nealsonbacteria bacterium RBG_13_42_11</name>
    <dbReference type="NCBI Taxonomy" id="1801663"/>
    <lineage>
        <taxon>Bacteria</taxon>
        <taxon>Candidatus Nealsoniibacteriota</taxon>
    </lineage>
</organism>
<keyword evidence="5 6" id="KW-0949">S-adenosyl-L-methionine</keyword>
<sequence length="302" mass="34345">MSNVKSQIHIPVLQKEVLEYLNPKPNESFIDCTFGGGGHALALLEKNGPQGMVLGIDADPELLKTAKDNIQNTEYKNRLVLSCGNFANLKEIAGKEKFAKVSGILFDLGMSSWHLETSGRGFSFLKKEPLDMRYDTNNHLTAEKILNYWSVSEIEKILQEFGEERFSQQIAQSILEERKLKPIKNTSQLIEILKRAVPFRHQHQKLHFATRTFQALRIAVNDELNSLKNALPQAIEILKPGGRLALISFHSLEDRIIKNFLKEKNKENLIIILTKKPVGPKNEEIKINRRSRSAKLRAAEKL</sequence>
<feature type="binding site" evidence="6">
    <location>
        <begin position="37"/>
        <end position="39"/>
    </location>
    <ligand>
        <name>S-adenosyl-L-methionine</name>
        <dbReference type="ChEBI" id="CHEBI:59789"/>
    </ligand>
</feature>
<comment type="caution">
    <text evidence="7">The sequence shown here is derived from an EMBL/GenBank/DDBJ whole genome shotgun (WGS) entry which is preliminary data.</text>
</comment>
<dbReference type="PIRSF" id="PIRSF004486">
    <property type="entry name" value="MraW"/>
    <property type="match status" value="1"/>
</dbReference>
<proteinExistence type="inferred from homology"/>
<dbReference type="CDD" id="cd02440">
    <property type="entry name" value="AdoMet_MTases"/>
    <property type="match status" value="1"/>
</dbReference>
<evidence type="ECO:0000256" key="6">
    <source>
        <dbReference type="HAMAP-Rule" id="MF_01007"/>
    </source>
</evidence>
<feature type="binding site" evidence="6">
    <location>
        <position position="86"/>
    </location>
    <ligand>
        <name>S-adenosyl-L-methionine</name>
        <dbReference type="ChEBI" id="CHEBI:59789"/>
    </ligand>
</feature>